<gene>
    <name evidence="2" type="ORF">N0V93_008420</name>
</gene>
<feature type="region of interest" description="Disordered" evidence="1">
    <location>
        <begin position="193"/>
        <end position="233"/>
    </location>
</feature>
<accession>A0A9W8YLY5</accession>
<comment type="caution">
    <text evidence="2">The sequence shown here is derived from an EMBL/GenBank/DDBJ whole genome shotgun (WGS) entry which is preliminary data.</text>
</comment>
<sequence>MPRPAQSHHAQVPPLNDRNLPRPPPLSENDVHIRRLSRAVRAMHQCANKVQTQSQELRIIVQQARLLNASYFDDVEMMAQTQCWRLTMAMQTFRTVKDTGLGKSPSGRRRLAELRSTIGTRKKEMAQFREFIENNLQVSPKDQARADETLAPELQGSHQKQRISDHLDSMADVARQINHVAAEIAKERLTKFEVASEEAEEEDGYCPESSEKDLRPTEEELQKMEAARKAAEK</sequence>
<dbReference type="EMBL" id="JAPEVB010000005">
    <property type="protein sequence ID" value="KAJ4387817.1"/>
    <property type="molecule type" value="Genomic_DNA"/>
</dbReference>
<proteinExistence type="predicted"/>
<feature type="compositionally biased region" description="Basic and acidic residues" evidence="1">
    <location>
        <begin position="209"/>
        <end position="233"/>
    </location>
</feature>
<feature type="region of interest" description="Disordered" evidence="1">
    <location>
        <begin position="1"/>
        <end position="28"/>
    </location>
</feature>
<name>A0A9W8YLY5_9PEZI</name>
<dbReference type="AlphaFoldDB" id="A0A9W8YLY5"/>
<dbReference type="OrthoDB" id="10624963at2759"/>
<keyword evidence="3" id="KW-1185">Reference proteome</keyword>
<evidence type="ECO:0000313" key="2">
    <source>
        <dbReference type="EMBL" id="KAJ4387817.1"/>
    </source>
</evidence>
<evidence type="ECO:0000256" key="1">
    <source>
        <dbReference type="SAM" id="MobiDB-lite"/>
    </source>
</evidence>
<reference evidence="2" key="1">
    <citation type="submission" date="2022-10" db="EMBL/GenBank/DDBJ databases">
        <title>Tapping the CABI collections for fungal endophytes: first genome assemblies for Collariella, Neodidymelliopsis, Ascochyta clinopodiicola, Didymella pomorum, Didymosphaeria variabile, Neocosmospora piperis and Neocucurbitaria cava.</title>
        <authorList>
            <person name="Hill R."/>
        </authorList>
    </citation>
    <scope>NUCLEOTIDE SEQUENCE</scope>
    <source>
        <strain evidence="2">IMI 355082</strain>
    </source>
</reference>
<organism evidence="2 3">
    <name type="scientific">Gnomoniopsis smithogilvyi</name>
    <dbReference type="NCBI Taxonomy" id="1191159"/>
    <lineage>
        <taxon>Eukaryota</taxon>
        <taxon>Fungi</taxon>
        <taxon>Dikarya</taxon>
        <taxon>Ascomycota</taxon>
        <taxon>Pezizomycotina</taxon>
        <taxon>Sordariomycetes</taxon>
        <taxon>Sordariomycetidae</taxon>
        <taxon>Diaporthales</taxon>
        <taxon>Gnomoniaceae</taxon>
        <taxon>Gnomoniopsis</taxon>
    </lineage>
</organism>
<protein>
    <submittedName>
        <fullName evidence="2">Uncharacterized protein</fullName>
    </submittedName>
</protein>
<dbReference type="Proteomes" id="UP001140453">
    <property type="component" value="Unassembled WGS sequence"/>
</dbReference>
<evidence type="ECO:0000313" key="3">
    <source>
        <dbReference type="Proteomes" id="UP001140453"/>
    </source>
</evidence>
<feature type="compositionally biased region" description="Acidic residues" evidence="1">
    <location>
        <begin position="195"/>
        <end position="205"/>
    </location>
</feature>